<evidence type="ECO:0000313" key="2">
    <source>
        <dbReference type="EMBL" id="TMW67086.1"/>
    </source>
</evidence>
<reference evidence="2" key="1">
    <citation type="submission" date="2019-03" db="EMBL/GenBank/DDBJ databases">
        <title>Long read genome sequence of the mycoparasitic Pythium oligandrum ATCC 38472 isolated from sugarbeet rhizosphere.</title>
        <authorList>
            <person name="Gaulin E."/>
        </authorList>
    </citation>
    <scope>NUCLEOTIDE SEQUENCE</scope>
    <source>
        <strain evidence="2">ATCC 38472_TT</strain>
    </source>
</reference>
<evidence type="ECO:0000313" key="3">
    <source>
        <dbReference type="Proteomes" id="UP000794436"/>
    </source>
</evidence>
<organism evidence="2 3">
    <name type="scientific">Pythium oligandrum</name>
    <name type="common">Mycoparasitic fungus</name>
    <dbReference type="NCBI Taxonomy" id="41045"/>
    <lineage>
        <taxon>Eukaryota</taxon>
        <taxon>Sar</taxon>
        <taxon>Stramenopiles</taxon>
        <taxon>Oomycota</taxon>
        <taxon>Peronosporomycetes</taxon>
        <taxon>Pythiales</taxon>
        <taxon>Pythiaceae</taxon>
        <taxon>Pythium</taxon>
    </lineage>
</organism>
<name>A0A8K1CNV5_PYTOL</name>
<comment type="caution">
    <text evidence="2">The sequence shown here is derived from an EMBL/GenBank/DDBJ whole genome shotgun (WGS) entry which is preliminary data.</text>
</comment>
<dbReference type="OrthoDB" id="119517at2759"/>
<feature type="region of interest" description="Disordered" evidence="1">
    <location>
        <begin position="1"/>
        <end position="24"/>
    </location>
</feature>
<protein>
    <submittedName>
        <fullName evidence="2">Uncharacterized protein</fullName>
    </submittedName>
</protein>
<dbReference type="EMBL" id="SPLM01000006">
    <property type="protein sequence ID" value="TMW67086.1"/>
    <property type="molecule type" value="Genomic_DNA"/>
</dbReference>
<dbReference type="AlphaFoldDB" id="A0A8K1CNV5"/>
<gene>
    <name evidence="2" type="ORF">Poli38472_012202</name>
</gene>
<proteinExistence type="predicted"/>
<evidence type="ECO:0000256" key="1">
    <source>
        <dbReference type="SAM" id="MobiDB-lite"/>
    </source>
</evidence>
<sequence length="307" mass="34427">MVSASASGDATSSRDSSEDASRRSYKSTYYARKITTLQQEKHELTEQVNELKAERGVVDMAPTLEQNALLRSGLQAAGWAMAEAQSVLSNRMAETSGDAHLRRSHRQVESTEASNGDILIEQFAVLPFPGVSSIKHVYEALLLAISHQEFTVWENLGVLAMCELEDTTDYSASQSRYFTKVLPGLDLEKNSASFRQYYDRSEVLASPHGLVVIDFVDEDELYPYHPESRVRLDVSGMSMVCHSEDDSVSIVRWSRARIHRPKDGIPPQAMESFRDFIPRWAEVTNKTVREYVAEGRRMDTEPVGSLG</sequence>
<accession>A0A8K1CNV5</accession>
<keyword evidence="3" id="KW-1185">Reference proteome</keyword>
<dbReference type="Proteomes" id="UP000794436">
    <property type="component" value="Unassembled WGS sequence"/>
</dbReference>